<organism evidence="1 2">
    <name type="scientific">Leptospira terpstrae serovar Hualin str. LT 11-33 = ATCC 700639</name>
    <dbReference type="NCBI Taxonomy" id="1257025"/>
    <lineage>
        <taxon>Bacteria</taxon>
        <taxon>Pseudomonadati</taxon>
        <taxon>Spirochaetota</taxon>
        <taxon>Spirochaetia</taxon>
        <taxon>Leptospirales</taxon>
        <taxon>Leptospiraceae</taxon>
        <taxon>Leptospira</taxon>
    </lineage>
</organism>
<reference evidence="1" key="1">
    <citation type="submission" date="2013-03" db="EMBL/GenBank/DDBJ databases">
        <authorList>
            <person name="Harkins D.M."/>
            <person name="Durkin A.S."/>
            <person name="Brinkac L.M."/>
            <person name="Haft D.H."/>
            <person name="Selengut J.D."/>
            <person name="Sanka R."/>
            <person name="DePew J."/>
            <person name="Purushe J."/>
            <person name="Hartskeerl R.A."/>
            <person name="Ahmed A."/>
            <person name="van der Linden H."/>
            <person name="Goris M.G.A."/>
            <person name="Vinetz J.M."/>
            <person name="Sutton G.G."/>
            <person name="Nierman W.C."/>
            <person name="Fouts D.E."/>
        </authorList>
    </citation>
    <scope>NUCLEOTIDE SEQUENCE [LARGE SCALE GENOMIC DNA]</scope>
    <source>
        <strain evidence="1">LT 11-33</strain>
    </source>
</reference>
<dbReference type="EMBL" id="AOGW02000001">
    <property type="protein sequence ID" value="EMY63546.1"/>
    <property type="molecule type" value="Genomic_DNA"/>
</dbReference>
<proteinExistence type="predicted"/>
<sequence length="153" mass="18262">MSIVDEFSDLVSSHLETLNKEFESELVNFIKFQSNKDVKFFEIEYDSQNFDYHFSVSIFGMNKVGEDLIDHFFLEDKAVVVPKDIFNNEKFQEIEKEKIVSDILKSWLINRWKNVGNNEYPTFLAHHDSYFMRNINDGTEINWDQILDLFKDK</sequence>
<evidence type="ECO:0000313" key="1">
    <source>
        <dbReference type="EMBL" id="EMY63546.1"/>
    </source>
</evidence>
<gene>
    <name evidence="1" type="ORF">LEP1GSC203_0405</name>
</gene>
<dbReference type="Proteomes" id="UP000012371">
    <property type="component" value="Unassembled WGS sequence"/>
</dbReference>
<protein>
    <submittedName>
        <fullName evidence="1">Uncharacterized protein</fullName>
    </submittedName>
</protein>
<dbReference type="OrthoDB" id="1148946at2"/>
<dbReference type="STRING" id="1257025.LEP1GSC203_0405"/>
<dbReference type="RefSeq" id="WP_002971520.1">
    <property type="nucleotide sequence ID" value="NZ_AOGW02000001.1"/>
</dbReference>
<accession>N1W7A7</accession>
<evidence type="ECO:0000313" key="2">
    <source>
        <dbReference type="Proteomes" id="UP000012371"/>
    </source>
</evidence>
<keyword evidence="2" id="KW-1185">Reference proteome</keyword>
<dbReference type="AlphaFoldDB" id="N1W7A7"/>
<comment type="caution">
    <text evidence="1">The sequence shown here is derived from an EMBL/GenBank/DDBJ whole genome shotgun (WGS) entry which is preliminary data.</text>
</comment>
<name>N1W7A7_9LEPT</name>